<dbReference type="PANTHER" id="PTHR11346">
    <property type="entry name" value="GALECTIN"/>
    <property type="match status" value="1"/>
</dbReference>
<protein>
    <recommendedName>
        <fullName evidence="2">Galectin</fullName>
    </recommendedName>
</protein>
<evidence type="ECO:0000313" key="4">
    <source>
        <dbReference type="EMBL" id="KAK3595998.1"/>
    </source>
</evidence>
<dbReference type="InterPro" id="IPR044156">
    <property type="entry name" value="Galectin-like"/>
</dbReference>
<keyword evidence="5" id="KW-1185">Reference proteome</keyword>
<dbReference type="PANTHER" id="PTHR11346:SF147">
    <property type="entry name" value="GALECTIN"/>
    <property type="match status" value="1"/>
</dbReference>
<keyword evidence="1 2" id="KW-0430">Lectin</keyword>
<organism evidence="4 5">
    <name type="scientific">Potamilus streckersoni</name>
    <dbReference type="NCBI Taxonomy" id="2493646"/>
    <lineage>
        <taxon>Eukaryota</taxon>
        <taxon>Metazoa</taxon>
        <taxon>Spiralia</taxon>
        <taxon>Lophotrochozoa</taxon>
        <taxon>Mollusca</taxon>
        <taxon>Bivalvia</taxon>
        <taxon>Autobranchia</taxon>
        <taxon>Heteroconchia</taxon>
        <taxon>Palaeoheterodonta</taxon>
        <taxon>Unionida</taxon>
        <taxon>Unionoidea</taxon>
        <taxon>Unionidae</taxon>
        <taxon>Ambleminae</taxon>
        <taxon>Lampsilini</taxon>
        <taxon>Potamilus</taxon>
    </lineage>
</organism>
<sequence>MPYFYINKNTPFITPCEKMEKIREVHFKGTPKAPCTRFNVNFQHGTDHDPKDIDLHFDVRFNHGSSQRVVLCNDRRDGVWRNEEREKFTFPFSENEEFYIKIELYDNCYRVLVGEVELLVFDKRKGAKPVDTFRIDGDVHIKSLKII</sequence>
<dbReference type="InterPro" id="IPR001079">
    <property type="entry name" value="Galectin_CRD"/>
</dbReference>
<dbReference type="Pfam" id="PF00337">
    <property type="entry name" value="Gal-bind_lectin"/>
    <property type="match status" value="1"/>
</dbReference>
<dbReference type="GO" id="GO:0030246">
    <property type="term" value="F:carbohydrate binding"/>
    <property type="evidence" value="ECO:0007669"/>
    <property type="project" value="UniProtKB-UniRule"/>
</dbReference>
<proteinExistence type="predicted"/>
<dbReference type="Proteomes" id="UP001195483">
    <property type="component" value="Unassembled WGS sequence"/>
</dbReference>
<gene>
    <name evidence="4" type="ORF">CHS0354_032513</name>
</gene>
<accession>A0AAE0SQC4</accession>
<dbReference type="InterPro" id="IPR013320">
    <property type="entry name" value="ConA-like_dom_sf"/>
</dbReference>
<reference evidence="4" key="3">
    <citation type="submission" date="2023-05" db="EMBL/GenBank/DDBJ databases">
        <authorList>
            <person name="Smith C.H."/>
        </authorList>
    </citation>
    <scope>NUCLEOTIDE SEQUENCE</scope>
    <source>
        <strain evidence="4">CHS0354</strain>
        <tissue evidence="4">Mantle</tissue>
    </source>
</reference>
<evidence type="ECO:0000259" key="3">
    <source>
        <dbReference type="PROSITE" id="PS51304"/>
    </source>
</evidence>
<dbReference type="EMBL" id="JAEAOA010001917">
    <property type="protein sequence ID" value="KAK3595998.1"/>
    <property type="molecule type" value="Genomic_DNA"/>
</dbReference>
<dbReference type="SUPFAM" id="SSF49899">
    <property type="entry name" value="Concanavalin A-like lectins/glucanases"/>
    <property type="match status" value="1"/>
</dbReference>
<dbReference type="SMART" id="SM00908">
    <property type="entry name" value="Gal-bind_lectin"/>
    <property type="match status" value="1"/>
</dbReference>
<reference evidence="4" key="2">
    <citation type="journal article" date="2021" name="Genome Biol. Evol.">
        <title>Developing a high-quality reference genome for a parasitic bivalve with doubly uniparental inheritance (Bivalvia: Unionida).</title>
        <authorList>
            <person name="Smith C.H."/>
        </authorList>
    </citation>
    <scope>NUCLEOTIDE SEQUENCE</scope>
    <source>
        <strain evidence="4">CHS0354</strain>
        <tissue evidence="4">Mantle</tissue>
    </source>
</reference>
<dbReference type="Gene3D" id="2.60.120.200">
    <property type="match status" value="1"/>
</dbReference>
<name>A0AAE0SQC4_9BIVA</name>
<dbReference type="AlphaFoldDB" id="A0AAE0SQC4"/>
<comment type="caution">
    <text evidence="4">The sequence shown here is derived from an EMBL/GenBank/DDBJ whole genome shotgun (WGS) entry which is preliminary data.</text>
</comment>
<dbReference type="CDD" id="cd00070">
    <property type="entry name" value="GLECT"/>
    <property type="match status" value="1"/>
</dbReference>
<dbReference type="PROSITE" id="PS51304">
    <property type="entry name" value="GALECTIN"/>
    <property type="match status" value="1"/>
</dbReference>
<reference evidence="4" key="1">
    <citation type="journal article" date="2021" name="Genome Biol. Evol.">
        <title>A High-Quality Reference Genome for a Parasitic Bivalve with Doubly Uniparental Inheritance (Bivalvia: Unionida).</title>
        <authorList>
            <person name="Smith C.H."/>
        </authorList>
    </citation>
    <scope>NUCLEOTIDE SEQUENCE</scope>
    <source>
        <strain evidence="4">CHS0354</strain>
    </source>
</reference>
<evidence type="ECO:0000256" key="1">
    <source>
        <dbReference type="ARBA" id="ARBA00022734"/>
    </source>
</evidence>
<dbReference type="SMART" id="SM00276">
    <property type="entry name" value="GLECT"/>
    <property type="match status" value="1"/>
</dbReference>
<evidence type="ECO:0000313" key="5">
    <source>
        <dbReference type="Proteomes" id="UP001195483"/>
    </source>
</evidence>
<feature type="domain" description="Galectin" evidence="3">
    <location>
        <begin position="11"/>
        <end position="147"/>
    </location>
</feature>
<evidence type="ECO:0000256" key="2">
    <source>
        <dbReference type="RuleBase" id="RU102079"/>
    </source>
</evidence>